<gene>
    <name evidence="1" type="ORF">BDY19DRAFT_938127</name>
</gene>
<protein>
    <submittedName>
        <fullName evidence="1">Beta-lactamase/transpeptidase-like protein</fullName>
    </submittedName>
</protein>
<reference evidence="1" key="1">
    <citation type="journal article" date="2021" name="Environ. Microbiol.">
        <title>Gene family expansions and transcriptome signatures uncover fungal adaptations to wood decay.</title>
        <authorList>
            <person name="Hage H."/>
            <person name="Miyauchi S."/>
            <person name="Viragh M."/>
            <person name="Drula E."/>
            <person name="Min B."/>
            <person name="Chaduli D."/>
            <person name="Navarro D."/>
            <person name="Favel A."/>
            <person name="Norest M."/>
            <person name="Lesage-Meessen L."/>
            <person name="Balint B."/>
            <person name="Merenyi Z."/>
            <person name="de Eugenio L."/>
            <person name="Morin E."/>
            <person name="Martinez A.T."/>
            <person name="Baldrian P."/>
            <person name="Stursova M."/>
            <person name="Martinez M.J."/>
            <person name="Novotny C."/>
            <person name="Magnuson J.K."/>
            <person name="Spatafora J.W."/>
            <person name="Maurice S."/>
            <person name="Pangilinan J."/>
            <person name="Andreopoulos W."/>
            <person name="LaButti K."/>
            <person name="Hundley H."/>
            <person name="Na H."/>
            <person name="Kuo A."/>
            <person name="Barry K."/>
            <person name="Lipzen A."/>
            <person name="Henrissat B."/>
            <person name="Riley R."/>
            <person name="Ahrendt S."/>
            <person name="Nagy L.G."/>
            <person name="Grigoriev I.V."/>
            <person name="Martin F."/>
            <person name="Rosso M.N."/>
        </authorList>
    </citation>
    <scope>NUCLEOTIDE SEQUENCE</scope>
    <source>
        <strain evidence="1">CBS 384.51</strain>
    </source>
</reference>
<evidence type="ECO:0000313" key="2">
    <source>
        <dbReference type="Proteomes" id="UP001055072"/>
    </source>
</evidence>
<dbReference type="EMBL" id="MU274907">
    <property type="protein sequence ID" value="KAI0090893.1"/>
    <property type="molecule type" value="Genomic_DNA"/>
</dbReference>
<keyword evidence="2" id="KW-1185">Reference proteome</keyword>
<proteinExistence type="predicted"/>
<dbReference type="Proteomes" id="UP001055072">
    <property type="component" value="Unassembled WGS sequence"/>
</dbReference>
<accession>A0ACB8U9I8</accession>
<evidence type="ECO:0000313" key="1">
    <source>
        <dbReference type="EMBL" id="KAI0090893.1"/>
    </source>
</evidence>
<sequence>MQLLKRAFQLWLSLSAISPVLAQQPYSAGQDNSTQTALTPEVRKFIEDTRINSTAAGISVAVIHSDGRVELEGFGKSSEEGNNMTADTLVVIGSTSKAFASASIGILMDDFAHGRNVTPLPNGLEILDWHTKLKDILPDDWKLMDEWASEKASIRDILSHVSGLSRHDLQFQQNDSTQDITRRLQYLRPSWELREQYHYNNQMYMVATYIVSLYSNLSYPDFVKERIFKPLGMSTSTFRQAEASQSGLLAQFFDANGRRIPFPYPEYAEDMIAGPGGVISSARDLAKWVAMLLNEGVDPITNKTILPKSVFEEVTSGWSLISSMGLALGQPLSAYGHGWIRYSLYDHEIVEHDGGLPGAETRVGFLPDDGVGVVILFNTSDKTDQTASIFLRILEQLLKIPGPAPGTDAASVFPELVKVQGRATGGADEELPIEAYAGVYYNPGYYNITLCPATVPSKAENTICKDTLEAFSYFEDVSASNDTLYVALSSLWTQQSRLHRVDGNRFQLRLTYLFPHGYGNDTSPFELTYYNGFNSNVTFVVEDNNLVTGFALDSFDVEGVVQRKKGNGSIEEKADVWFDKIL</sequence>
<comment type="caution">
    <text evidence="1">The sequence shown here is derived from an EMBL/GenBank/DDBJ whole genome shotgun (WGS) entry which is preliminary data.</text>
</comment>
<organism evidence="1 2">
    <name type="scientific">Irpex rosettiformis</name>
    <dbReference type="NCBI Taxonomy" id="378272"/>
    <lineage>
        <taxon>Eukaryota</taxon>
        <taxon>Fungi</taxon>
        <taxon>Dikarya</taxon>
        <taxon>Basidiomycota</taxon>
        <taxon>Agaricomycotina</taxon>
        <taxon>Agaricomycetes</taxon>
        <taxon>Polyporales</taxon>
        <taxon>Irpicaceae</taxon>
        <taxon>Irpex</taxon>
    </lineage>
</organism>
<name>A0ACB8U9I8_9APHY</name>